<reference evidence="4" key="1">
    <citation type="submission" date="2020-04" db="EMBL/GenBank/DDBJ databases">
        <title>Deep metagenomics examines the oral microbiome during advanced dental caries in children, revealing novel taxa and co-occurrences with host molecules.</title>
        <authorList>
            <person name="Baker J.L."/>
            <person name="Morton J.T."/>
            <person name="Dinis M."/>
            <person name="Alvarez R."/>
            <person name="Tran N.C."/>
            <person name="Knight R."/>
            <person name="Edlund A."/>
        </authorList>
    </citation>
    <scope>NUCLEOTIDE SEQUENCE</scope>
    <source>
        <strain evidence="4">JCVI_34_bin.1</strain>
    </source>
</reference>
<comment type="caution">
    <text evidence="4">The sequence shown here is derived from an EMBL/GenBank/DDBJ whole genome shotgun (WGS) entry which is preliminary data.</text>
</comment>
<sequence>MYAPFRTLLLLLLSVIGGFSLSFSPAAAKTVAMQMADDSTAIKICQRVDSLLTPDLLTRSQVGLHIYDLTADSTILAFGADQLMRPASNEKVITAVTALSQLGTDFNFRTSLYGEGSINDSTLEGNIYIKGGFDPRFGHDDLWALIHALDARGVRAIAGDVILDLSLKDSARLGWGWCWDDDNPPLTPLLYNQRDNFAAALSSALKDAGIRLAGSLIEGRISSGASLWTVRTHTIDQVLLRMMKQSDNLYAEALFYQLAARSGIAYADRKQAIAYIKELVRHQGLSPADFSFADGSGLSLYNYASPRLLTSFLRYAYAHEGIFLHLQPSLPLAGVDGTLRKRMTSGPAYANVSAKTGTLEGVSTLSGYCTAPNGHTLCFAIMNQGILRRSVAHRFQDKVCEAMTAP</sequence>
<feature type="chain" id="PRO_5037204528" evidence="3">
    <location>
        <begin position="29"/>
        <end position="406"/>
    </location>
</feature>
<gene>
    <name evidence="4" type="primary">dacB</name>
    <name evidence="4" type="ORF">HXK21_02660</name>
</gene>
<evidence type="ECO:0000313" key="4">
    <source>
        <dbReference type="EMBL" id="MBF0969931.1"/>
    </source>
</evidence>
<dbReference type="InterPro" id="IPR000667">
    <property type="entry name" value="Peptidase_S13"/>
</dbReference>
<dbReference type="EMBL" id="JABZGR010000004">
    <property type="protein sequence ID" value="MBF0969931.1"/>
    <property type="molecule type" value="Genomic_DNA"/>
</dbReference>
<accession>A0A929RX68</accession>
<dbReference type="PRINTS" id="PR00922">
    <property type="entry name" value="DADACBPTASE3"/>
</dbReference>
<comment type="similarity">
    <text evidence="1">Belongs to the peptidase S13 family.</text>
</comment>
<dbReference type="AlphaFoldDB" id="A0A929RX68"/>
<dbReference type="EC" id="3.4.16.4" evidence="4"/>
<keyword evidence="4" id="KW-0121">Carboxypeptidase</keyword>
<dbReference type="RefSeq" id="WP_303763109.1">
    <property type="nucleotide sequence ID" value="NZ_JABZGR010000004.1"/>
</dbReference>
<evidence type="ECO:0000256" key="1">
    <source>
        <dbReference type="ARBA" id="ARBA00006096"/>
    </source>
</evidence>
<evidence type="ECO:0000256" key="3">
    <source>
        <dbReference type="SAM" id="SignalP"/>
    </source>
</evidence>
<name>A0A929RX68_9BACT</name>
<dbReference type="PANTHER" id="PTHR30023">
    <property type="entry name" value="D-ALANYL-D-ALANINE CARBOXYPEPTIDASE"/>
    <property type="match status" value="1"/>
</dbReference>
<dbReference type="PANTHER" id="PTHR30023:SF0">
    <property type="entry name" value="PENICILLIN-SENSITIVE CARBOXYPEPTIDASE A"/>
    <property type="match status" value="1"/>
</dbReference>
<keyword evidence="3" id="KW-0732">Signal</keyword>
<keyword evidence="2 4" id="KW-0378">Hydrolase</keyword>
<organism evidence="4 5">
    <name type="scientific">Alloprevotella tannerae</name>
    <dbReference type="NCBI Taxonomy" id="76122"/>
    <lineage>
        <taxon>Bacteria</taxon>
        <taxon>Pseudomonadati</taxon>
        <taxon>Bacteroidota</taxon>
        <taxon>Bacteroidia</taxon>
        <taxon>Bacteroidales</taxon>
        <taxon>Prevotellaceae</taxon>
        <taxon>Alloprevotella</taxon>
    </lineage>
</organism>
<dbReference type="Pfam" id="PF02113">
    <property type="entry name" value="Peptidase_S13"/>
    <property type="match status" value="2"/>
</dbReference>
<feature type="signal peptide" evidence="3">
    <location>
        <begin position="1"/>
        <end position="28"/>
    </location>
</feature>
<evidence type="ECO:0000313" key="5">
    <source>
        <dbReference type="Proteomes" id="UP000704068"/>
    </source>
</evidence>
<dbReference type="Proteomes" id="UP000704068">
    <property type="component" value="Unassembled WGS sequence"/>
</dbReference>
<dbReference type="GO" id="GO:0006508">
    <property type="term" value="P:proteolysis"/>
    <property type="evidence" value="ECO:0007669"/>
    <property type="project" value="InterPro"/>
</dbReference>
<protein>
    <submittedName>
        <fullName evidence="4">D-alanyl-D-alanine carboxypeptidase/D-alanyl-D-alanine-endopeptidase</fullName>
        <ecNumber evidence="4">3.4.16.4</ecNumber>
    </submittedName>
</protein>
<keyword evidence="4" id="KW-0645">Protease</keyword>
<dbReference type="Gene3D" id="3.40.710.10">
    <property type="entry name" value="DD-peptidase/beta-lactamase superfamily"/>
    <property type="match status" value="1"/>
</dbReference>
<dbReference type="Gene3D" id="3.50.80.20">
    <property type="entry name" value="D-Ala-D-Ala carboxypeptidase C, peptidase S13"/>
    <property type="match status" value="1"/>
</dbReference>
<proteinExistence type="inferred from homology"/>
<dbReference type="GO" id="GO:0009002">
    <property type="term" value="F:serine-type D-Ala-D-Ala carboxypeptidase activity"/>
    <property type="evidence" value="ECO:0007669"/>
    <property type="project" value="UniProtKB-EC"/>
</dbReference>
<dbReference type="GO" id="GO:0000270">
    <property type="term" value="P:peptidoglycan metabolic process"/>
    <property type="evidence" value="ECO:0007669"/>
    <property type="project" value="TreeGrafter"/>
</dbReference>
<evidence type="ECO:0000256" key="2">
    <source>
        <dbReference type="ARBA" id="ARBA00022801"/>
    </source>
</evidence>
<dbReference type="InterPro" id="IPR012338">
    <property type="entry name" value="Beta-lactam/transpept-like"/>
</dbReference>
<dbReference type="SUPFAM" id="SSF56601">
    <property type="entry name" value="beta-lactamase/transpeptidase-like"/>
    <property type="match status" value="1"/>
</dbReference>
<dbReference type="NCBIfam" id="TIGR00666">
    <property type="entry name" value="PBP4"/>
    <property type="match status" value="1"/>
</dbReference>